<dbReference type="Proteomes" id="UP000177625">
    <property type="component" value="Unassembled WGS sequence"/>
</dbReference>
<accession>A0A1E1M3J7</accession>
<name>A0A1E1M3J7_RHYSE</name>
<feature type="region of interest" description="Disordered" evidence="1">
    <location>
        <begin position="107"/>
        <end position="127"/>
    </location>
</feature>
<evidence type="ECO:0000313" key="2">
    <source>
        <dbReference type="EMBL" id="CZT43678.1"/>
    </source>
</evidence>
<dbReference type="AlphaFoldDB" id="A0A1E1M3J7"/>
<reference evidence="3" key="1">
    <citation type="submission" date="2016-03" db="EMBL/GenBank/DDBJ databases">
        <authorList>
            <person name="Guldener U."/>
        </authorList>
    </citation>
    <scope>NUCLEOTIDE SEQUENCE [LARGE SCALE GENOMIC DNA]</scope>
</reference>
<proteinExistence type="predicted"/>
<dbReference type="EMBL" id="FJVC01000144">
    <property type="protein sequence ID" value="CZT43678.1"/>
    <property type="molecule type" value="Genomic_DNA"/>
</dbReference>
<protein>
    <submittedName>
        <fullName evidence="2">Uncharacterized protein</fullName>
    </submittedName>
</protein>
<organism evidence="2 3">
    <name type="scientific">Rhynchosporium secalis</name>
    <name type="common">Barley scald fungus</name>
    <dbReference type="NCBI Taxonomy" id="38038"/>
    <lineage>
        <taxon>Eukaryota</taxon>
        <taxon>Fungi</taxon>
        <taxon>Dikarya</taxon>
        <taxon>Ascomycota</taxon>
        <taxon>Pezizomycotina</taxon>
        <taxon>Leotiomycetes</taxon>
        <taxon>Helotiales</taxon>
        <taxon>Ploettnerulaceae</taxon>
        <taxon>Rhynchosporium</taxon>
    </lineage>
</organism>
<feature type="compositionally biased region" description="Low complexity" evidence="1">
    <location>
        <begin position="114"/>
        <end position="127"/>
    </location>
</feature>
<evidence type="ECO:0000256" key="1">
    <source>
        <dbReference type="SAM" id="MobiDB-lite"/>
    </source>
</evidence>
<evidence type="ECO:0000313" key="3">
    <source>
        <dbReference type="Proteomes" id="UP000177625"/>
    </source>
</evidence>
<sequence>MICYLGDQRVHYLSLANNKLLKLYEYYIDLPLNYFFLKLLIYRVYIQSAAIPPKSASKISTKAPKGPKITLKINTKSTATKSTKLTIDSVAATVPTIVLVLAIASQSTPPPLPESIIPSSSPPQIII</sequence>
<keyword evidence="3" id="KW-1185">Reference proteome</keyword>
<gene>
    <name evidence="2" type="ORF">RSE6_03749</name>
</gene>